<dbReference type="RefSeq" id="WP_338446143.1">
    <property type="nucleotide sequence ID" value="NZ_CP144918.1"/>
</dbReference>
<name>A0ABZ2D622_9SPHN</name>
<reference evidence="1 2" key="1">
    <citation type="submission" date="2024-02" db="EMBL/GenBank/DDBJ databases">
        <title>The whole genome sequence of five bacterial samples isolated from Abu Dhabi Sabkha-shore region.</title>
        <authorList>
            <person name="Sudalaimuthuasari N."/>
            <person name="Sarfraz B."/>
            <person name="Tuyisabe J.D."/>
            <person name="Mugisha Ntwali L.D.M."/>
            <person name="Ali A.I.A.A."/>
            <person name="Almansoori S.Z.A."/>
            <person name="Alajami H.S.A."/>
            <person name="Almeqbaali A.A.S."/>
            <person name="Kundu B."/>
            <person name="Saeed E.E."/>
            <person name="Sukumarinath V."/>
            <person name="Mishra A.K."/>
            <person name="Hazzouri K.M."/>
            <person name="Almaskari R."/>
            <person name="Sharma A.K."/>
            <person name="Amiri K.M.A."/>
        </authorList>
    </citation>
    <scope>NUCLEOTIDE SEQUENCE [LARGE SCALE GENOMIC DNA]</scope>
    <source>
        <strain evidence="2">kcgeb_sd</strain>
    </source>
</reference>
<organism evidence="1 2">
    <name type="scientific">Pelagerythrobacter marensis</name>
    <dbReference type="NCBI Taxonomy" id="543877"/>
    <lineage>
        <taxon>Bacteria</taxon>
        <taxon>Pseudomonadati</taxon>
        <taxon>Pseudomonadota</taxon>
        <taxon>Alphaproteobacteria</taxon>
        <taxon>Sphingomonadales</taxon>
        <taxon>Erythrobacteraceae</taxon>
        <taxon>Pelagerythrobacter</taxon>
    </lineage>
</organism>
<accession>A0ABZ2D622</accession>
<keyword evidence="2" id="KW-1185">Reference proteome</keyword>
<gene>
    <name evidence="1" type="ORF">V5F89_13460</name>
</gene>
<dbReference type="EMBL" id="CP144918">
    <property type="protein sequence ID" value="WWA47252.1"/>
    <property type="molecule type" value="Genomic_DNA"/>
</dbReference>
<sequence>MRLFRAWSACRAAGAGAGDFARMQEIVAPLDLPDEAVPACASLFELIEAHLGRPLHAERCCSQRLSPDERALLGVVSIAPALRPAVAVVQVPHGLPGAICWAAMVVRRAFAIEEGTALPGAAPGVAARCPFERVSSKEAFRGF</sequence>
<evidence type="ECO:0000313" key="1">
    <source>
        <dbReference type="EMBL" id="WWA47252.1"/>
    </source>
</evidence>
<protein>
    <submittedName>
        <fullName evidence="1">Uncharacterized protein</fullName>
    </submittedName>
</protein>
<evidence type="ECO:0000313" key="2">
    <source>
        <dbReference type="Proteomes" id="UP001335183"/>
    </source>
</evidence>
<dbReference type="Proteomes" id="UP001335183">
    <property type="component" value="Chromosome"/>
</dbReference>
<proteinExistence type="predicted"/>